<dbReference type="InterPro" id="IPR009061">
    <property type="entry name" value="DNA-bd_dom_put_sf"/>
</dbReference>
<dbReference type="GO" id="GO:0003677">
    <property type="term" value="F:DNA binding"/>
    <property type="evidence" value="ECO:0007669"/>
    <property type="project" value="UniProtKB-KW"/>
</dbReference>
<dbReference type="PRINTS" id="PR00040">
    <property type="entry name" value="HTHMERR"/>
</dbReference>
<dbReference type="PROSITE" id="PS00552">
    <property type="entry name" value="HTH_MERR_1"/>
    <property type="match status" value="1"/>
</dbReference>
<evidence type="ECO:0000256" key="2">
    <source>
        <dbReference type="ARBA" id="ARBA00023125"/>
    </source>
</evidence>
<organism evidence="6 7">
    <name type="scientific">Pseudobutyrivibrio ruminis</name>
    <dbReference type="NCBI Taxonomy" id="46206"/>
    <lineage>
        <taxon>Bacteria</taxon>
        <taxon>Bacillati</taxon>
        <taxon>Bacillota</taxon>
        <taxon>Clostridia</taxon>
        <taxon>Lachnospirales</taxon>
        <taxon>Lachnospiraceae</taxon>
        <taxon>Pseudobutyrivibrio</taxon>
    </lineage>
</organism>
<dbReference type="GO" id="GO:0003700">
    <property type="term" value="F:DNA-binding transcription factor activity"/>
    <property type="evidence" value="ECO:0007669"/>
    <property type="project" value="InterPro"/>
</dbReference>
<keyword evidence="1" id="KW-0805">Transcription regulation</keyword>
<dbReference type="Pfam" id="PF13411">
    <property type="entry name" value="MerR_1"/>
    <property type="match status" value="1"/>
</dbReference>
<evidence type="ECO:0000259" key="5">
    <source>
        <dbReference type="PROSITE" id="PS50937"/>
    </source>
</evidence>
<dbReference type="CDD" id="cd00592">
    <property type="entry name" value="HTH_MerR-like"/>
    <property type="match status" value="1"/>
</dbReference>
<sequence length="191" mass="21706">MKIGEVSETLGISVSNIRFYEKKGLIGPDRDKESKYRNYSEEDINELKQIIVLRKMGVTIETITEILQNNTSISDAINGQLEALSEEEKRIKASKDLCKKAMSEVKDNPKELVYLFDYVGEEESHGVKFPVIDELVDGVSKYVDVDSFILSLPFGGYLYTNTRFKRIATMAIVLWLAVLIGLVIYLILTRK</sequence>
<evidence type="ECO:0000256" key="4">
    <source>
        <dbReference type="SAM" id="Phobius"/>
    </source>
</evidence>
<dbReference type="PANTHER" id="PTHR30204:SF94">
    <property type="entry name" value="HEAVY METAL-DEPENDENT TRANSCRIPTIONAL REGULATOR HI_0293-RELATED"/>
    <property type="match status" value="1"/>
</dbReference>
<protein>
    <recommendedName>
        <fullName evidence="5">HTH merR-type domain-containing protein</fullName>
    </recommendedName>
</protein>
<proteinExistence type="predicted"/>
<feature type="domain" description="HTH merR-type" evidence="5">
    <location>
        <begin position="1"/>
        <end position="69"/>
    </location>
</feature>
<reference evidence="6 7" key="2">
    <citation type="submission" date="2017-10" db="EMBL/GenBank/DDBJ databases">
        <authorList>
            <person name="Banno H."/>
            <person name="Chua N.-H."/>
        </authorList>
    </citation>
    <scope>NUCLEOTIDE SEQUENCE [LARGE SCALE GENOMIC DNA]</scope>
    <source>
        <strain evidence="6 7">JK626</strain>
    </source>
</reference>
<comment type="caution">
    <text evidence="6">The sequence shown here is derived from an EMBL/GenBank/DDBJ whole genome shotgun (WGS) entry which is preliminary data.</text>
</comment>
<name>A0A2G3DRN6_9FIRM</name>
<keyword evidence="3" id="KW-0804">Transcription</keyword>
<evidence type="ECO:0000313" key="7">
    <source>
        <dbReference type="Proteomes" id="UP000225889"/>
    </source>
</evidence>
<dbReference type="SUPFAM" id="SSF46955">
    <property type="entry name" value="Putative DNA-binding domain"/>
    <property type="match status" value="1"/>
</dbReference>
<dbReference type="SMART" id="SM00422">
    <property type="entry name" value="HTH_MERR"/>
    <property type="match status" value="1"/>
</dbReference>
<evidence type="ECO:0000256" key="1">
    <source>
        <dbReference type="ARBA" id="ARBA00023015"/>
    </source>
</evidence>
<keyword evidence="4" id="KW-0472">Membrane</keyword>
<evidence type="ECO:0000313" key="6">
    <source>
        <dbReference type="EMBL" id="PHU33696.1"/>
    </source>
</evidence>
<dbReference type="PANTHER" id="PTHR30204">
    <property type="entry name" value="REDOX-CYCLING DRUG-SENSING TRANSCRIPTIONAL ACTIVATOR SOXR"/>
    <property type="match status" value="1"/>
</dbReference>
<dbReference type="InterPro" id="IPR047057">
    <property type="entry name" value="MerR_fam"/>
</dbReference>
<keyword evidence="4" id="KW-0812">Transmembrane</keyword>
<dbReference type="AlphaFoldDB" id="A0A2G3DRN6"/>
<evidence type="ECO:0000256" key="3">
    <source>
        <dbReference type="ARBA" id="ARBA00023163"/>
    </source>
</evidence>
<dbReference type="PROSITE" id="PS50937">
    <property type="entry name" value="HTH_MERR_2"/>
    <property type="match status" value="1"/>
</dbReference>
<dbReference type="InterPro" id="IPR000551">
    <property type="entry name" value="MerR-type_HTH_dom"/>
</dbReference>
<dbReference type="RefSeq" id="WP_099392832.1">
    <property type="nucleotide sequence ID" value="NZ_PDYF01000083.1"/>
</dbReference>
<keyword evidence="4" id="KW-1133">Transmembrane helix</keyword>
<accession>A0A2G3DRN6</accession>
<dbReference type="Gene3D" id="1.10.1660.10">
    <property type="match status" value="1"/>
</dbReference>
<reference evidence="6 7" key="1">
    <citation type="submission" date="2017-10" db="EMBL/GenBank/DDBJ databases">
        <title>Resolving the taxonomy of Roseburia spp., Eubacterium rectale and Agathobacter spp. through phylogenomic analysis.</title>
        <authorList>
            <person name="Sheridan P.O."/>
            <person name="Walker A.W."/>
            <person name="Duncan S.H."/>
            <person name="Scott K.P."/>
            <person name="Toole P.W.O."/>
            <person name="Luis P."/>
            <person name="Flint H.J."/>
        </authorList>
    </citation>
    <scope>NUCLEOTIDE SEQUENCE [LARGE SCALE GENOMIC DNA]</scope>
    <source>
        <strain evidence="6 7">JK626</strain>
    </source>
</reference>
<dbReference type="EMBL" id="PDYF01000083">
    <property type="protein sequence ID" value="PHU33696.1"/>
    <property type="molecule type" value="Genomic_DNA"/>
</dbReference>
<dbReference type="Proteomes" id="UP000225889">
    <property type="component" value="Unassembled WGS sequence"/>
</dbReference>
<feature type="transmembrane region" description="Helical" evidence="4">
    <location>
        <begin position="167"/>
        <end position="188"/>
    </location>
</feature>
<gene>
    <name evidence="6" type="ORF">CSX01_14270</name>
</gene>
<keyword evidence="2" id="KW-0238">DNA-binding</keyword>